<accession>A0ABS2Q3U9</accession>
<feature type="domain" description="PEP-utilising enzyme mobile" evidence="1">
    <location>
        <begin position="2"/>
        <end position="34"/>
    </location>
</feature>
<protein>
    <submittedName>
        <fullName evidence="2">Phosphohistidine swiveling domain-containing protein</fullName>
    </submittedName>
</protein>
<evidence type="ECO:0000313" key="2">
    <source>
        <dbReference type="EMBL" id="MBM7646979.1"/>
    </source>
</evidence>
<dbReference type="Gene3D" id="3.50.30.10">
    <property type="entry name" value="Phosphohistidine domain"/>
    <property type="match status" value="1"/>
</dbReference>
<evidence type="ECO:0000313" key="3">
    <source>
        <dbReference type="Proteomes" id="UP000808914"/>
    </source>
</evidence>
<keyword evidence="3" id="KW-1185">Reference proteome</keyword>
<dbReference type="EMBL" id="JAFBER010000036">
    <property type="protein sequence ID" value="MBM7646979.1"/>
    <property type="molecule type" value="Genomic_DNA"/>
</dbReference>
<dbReference type="Proteomes" id="UP000808914">
    <property type="component" value="Unassembled WGS sequence"/>
</dbReference>
<name>A0ABS2Q3U9_9BACL</name>
<sequence length="42" mass="4515">MIAREYNILAVVGTKIATAALKDGDIVTVDGTEGVVRIEKRK</sequence>
<dbReference type="Pfam" id="PF00391">
    <property type="entry name" value="PEP-utilizers"/>
    <property type="match status" value="1"/>
</dbReference>
<dbReference type="InterPro" id="IPR036637">
    <property type="entry name" value="Phosphohistidine_dom_sf"/>
</dbReference>
<dbReference type="SUPFAM" id="SSF52009">
    <property type="entry name" value="Phosphohistidine domain"/>
    <property type="match status" value="1"/>
</dbReference>
<reference evidence="2 3" key="1">
    <citation type="submission" date="2021-01" db="EMBL/GenBank/DDBJ databases">
        <title>Genomic Encyclopedia of Type Strains, Phase IV (KMG-IV): sequencing the most valuable type-strain genomes for metagenomic binning, comparative biology and taxonomic classification.</title>
        <authorList>
            <person name="Goeker M."/>
        </authorList>
    </citation>
    <scope>NUCLEOTIDE SEQUENCE [LARGE SCALE GENOMIC DNA]</scope>
    <source>
        <strain evidence="2 3">DSM 28236</strain>
    </source>
</reference>
<gene>
    <name evidence="2" type="ORF">JOD45_003214</name>
</gene>
<proteinExistence type="predicted"/>
<evidence type="ECO:0000259" key="1">
    <source>
        <dbReference type="Pfam" id="PF00391"/>
    </source>
</evidence>
<dbReference type="InterPro" id="IPR008279">
    <property type="entry name" value="PEP-util_enz_mobile_dom"/>
</dbReference>
<organism evidence="2 3">
    <name type="scientific">Scopulibacillus daqui</name>
    <dbReference type="NCBI Taxonomy" id="1469162"/>
    <lineage>
        <taxon>Bacteria</taxon>
        <taxon>Bacillati</taxon>
        <taxon>Bacillota</taxon>
        <taxon>Bacilli</taxon>
        <taxon>Bacillales</taxon>
        <taxon>Sporolactobacillaceae</taxon>
        <taxon>Scopulibacillus</taxon>
    </lineage>
</organism>
<comment type="caution">
    <text evidence="2">The sequence shown here is derived from an EMBL/GenBank/DDBJ whole genome shotgun (WGS) entry which is preliminary data.</text>
</comment>